<evidence type="ECO:0000256" key="1">
    <source>
        <dbReference type="SAM" id="MobiDB-lite"/>
    </source>
</evidence>
<keyword evidence="2" id="KW-0812">Transmembrane</keyword>
<feature type="transmembrane region" description="Helical" evidence="2">
    <location>
        <begin position="511"/>
        <end position="544"/>
    </location>
</feature>
<dbReference type="EMBL" id="WIGO01000239">
    <property type="protein sequence ID" value="KAF6822343.1"/>
    <property type="molecule type" value="Genomic_DNA"/>
</dbReference>
<keyword evidence="2" id="KW-0472">Membrane</keyword>
<name>A0A8H6K0B4_9PEZI</name>
<comment type="caution">
    <text evidence="3">The sequence shown here is derived from an EMBL/GenBank/DDBJ whole genome shotgun (WGS) entry which is preliminary data.</text>
</comment>
<reference evidence="3" key="1">
    <citation type="journal article" date="2020" name="Phytopathology">
        <title>Genome Sequence Resources of Colletotrichum truncatum, C. plurivorum, C. musicola, and C. sojae: Four Species Pathogenic to Soybean (Glycine max).</title>
        <authorList>
            <person name="Rogerio F."/>
            <person name="Boufleur T.R."/>
            <person name="Ciampi-Guillardi M."/>
            <person name="Sukno S.A."/>
            <person name="Thon M.R."/>
            <person name="Massola Junior N.S."/>
            <person name="Baroncelli R."/>
        </authorList>
    </citation>
    <scope>NUCLEOTIDE SEQUENCE</scope>
    <source>
        <strain evidence="3">LFN00145</strain>
    </source>
</reference>
<feature type="transmembrane region" description="Helical" evidence="2">
    <location>
        <begin position="327"/>
        <end position="345"/>
    </location>
</feature>
<dbReference type="AlphaFoldDB" id="A0A8H6K0B4"/>
<organism evidence="3 4">
    <name type="scientific">Colletotrichum plurivorum</name>
    <dbReference type="NCBI Taxonomy" id="2175906"/>
    <lineage>
        <taxon>Eukaryota</taxon>
        <taxon>Fungi</taxon>
        <taxon>Dikarya</taxon>
        <taxon>Ascomycota</taxon>
        <taxon>Pezizomycotina</taxon>
        <taxon>Sordariomycetes</taxon>
        <taxon>Hypocreomycetidae</taxon>
        <taxon>Glomerellales</taxon>
        <taxon>Glomerellaceae</taxon>
        <taxon>Colletotrichum</taxon>
        <taxon>Colletotrichum orchidearum species complex</taxon>
    </lineage>
</organism>
<evidence type="ECO:0000313" key="4">
    <source>
        <dbReference type="Proteomes" id="UP000654918"/>
    </source>
</evidence>
<sequence length="603" mass="65621">MGDEIDWSTVPGYELAPPPGFSGSAGFINQAVSTTTTTEIHTSTSSSSSLAEKTATPSASRSKTLTKSLTRPDPLIGAWTTSTTVSSSTSTAPAAYTPYAFAQMIDNTPPNFFYQVTDEQLLSTPFDDICPSGNCIADCKNVSRVFQGVPDGLKVEAEMYGRLDADNKADVTLFGTCSNLQYASMVAAAHENSTFGNYFSVASAHDDIALITSKMTTCFATTCEETRNPTLCANACSATSLMASSTAFDFSRGVPDCILRLCDSTCALPYVDPDVLGIGVLISYYVQVLLLILCATAFLVSAGLQLWRNPAAEPTVKKALKSPLETFLRVQTFFGISIAVATFILKPAEIDPLNGYALILTSVMGFLPPVFTMMMLHSHGVRSRFSTSLVFLSYLINSVTFFILVRNLSTRPNEREFLDEAINNLFSTEACGGGSAISLCHQLTGTDPVGFLAGFYNAMSFANIKTVPLLWIWTTLVLLLLVTKQAVASIDEKRKKDVSELPKANEKHDRISPLAAFFKALSGPIFTFTTLVLATVVFCLALGYQYLMVETNDLMDVMDRKGWSFGQVVALLFWAPPLVDIFRSLYEENQRSKKQKYEKVGQL</sequence>
<feature type="transmembrane region" description="Helical" evidence="2">
    <location>
        <begin position="388"/>
        <end position="405"/>
    </location>
</feature>
<evidence type="ECO:0000313" key="3">
    <source>
        <dbReference type="EMBL" id="KAF6822343.1"/>
    </source>
</evidence>
<keyword evidence="4" id="KW-1185">Reference proteome</keyword>
<evidence type="ECO:0000256" key="2">
    <source>
        <dbReference type="SAM" id="Phobius"/>
    </source>
</evidence>
<feature type="compositionally biased region" description="Polar residues" evidence="1">
    <location>
        <begin position="55"/>
        <end position="69"/>
    </location>
</feature>
<feature type="compositionally biased region" description="Low complexity" evidence="1">
    <location>
        <begin position="38"/>
        <end position="49"/>
    </location>
</feature>
<gene>
    <name evidence="3" type="ORF">CPLU01_12080</name>
</gene>
<protein>
    <submittedName>
        <fullName evidence="3">Uncharacterized protein</fullName>
    </submittedName>
</protein>
<feature type="transmembrane region" description="Helical" evidence="2">
    <location>
        <begin position="470"/>
        <end position="490"/>
    </location>
</feature>
<dbReference type="Proteomes" id="UP000654918">
    <property type="component" value="Unassembled WGS sequence"/>
</dbReference>
<keyword evidence="2" id="KW-1133">Transmembrane helix</keyword>
<proteinExistence type="predicted"/>
<feature type="region of interest" description="Disordered" evidence="1">
    <location>
        <begin position="38"/>
        <end position="69"/>
    </location>
</feature>
<feature type="transmembrane region" description="Helical" evidence="2">
    <location>
        <begin position="284"/>
        <end position="307"/>
    </location>
</feature>
<accession>A0A8H6K0B4</accession>
<feature type="transmembrane region" description="Helical" evidence="2">
    <location>
        <begin position="357"/>
        <end position="376"/>
    </location>
</feature>
<feature type="transmembrane region" description="Helical" evidence="2">
    <location>
        <begin position="564"/>
        <end position="586"/>
    </location>
</feature>